<proteinExistence type="predicted"/>
<dbReference type="InterPro" id="IPR046342">
    <property type="entry name" value="CBS_dom_sf"/>
</dbReference>
<dbReference type="EMBL" id="MQUB01000001">
    <property type="protein sequence ID" value="PQB05117.1"/>
    <property type="molecule type" value="Genomic_DNA"/>
</dbReference>
<dbReference type="OrthoDB" id="1523762at2"/>
<dbReference type="AlphaFoldDB" id="A0A2S7KR86"/>
<gene>
    <name evidence="1" type="ORF">BST85_09610</name>
</gene>
<dbReference type="RefSeq" id="WP_104813048.1">
    <property type="nucleotide sequence ID" value="NZ_MQUB01000001.1"/>
</dbReference>
<accession>A0A2S7KR86</accession>
<keyword evidence="2" id="KW-1185">Reference proteome</keyword>
<evidence type="ECO:0000313" key="2">
    <source>
        <dbReference type="Proteomes" id="UP000239800"/>
    </source>
</evidence>
<evidence type="ECO:0000313" key="1">
    <source>
        <dbReference type="EMBL" id="PQB05117.1"/>
    </source>
</evidence>
<comment type="caution">
    <text evidence="1">The sequence shown here is derived from an EMBL/GenBank/DDBJ whole genome shotgun (WGS) entry which is preliminary data.</text>
</comment>
<sequence length="218" mass="24995">MNTQDYIINDVEPIGLEASIASVQDTFNQLTYSHVAILENGEYLGCLMDTDVHCFDADKTVADYRYAAEAFFVLEDTHWLDILEAFAVYGSNIMPVLDPDHKYLGYYELADIMHLFNDTPFLSETGGIIVVEKGQRDYSFSEICQIVEANEARLLGVFISHLTDDMVQATLKVGHSGINEIVQTFRRYDYEVISSHDEDKFIEDLKERSRYLDKYLNI</sequence>
<dbReference type="Proteomes" id="UP000239800">
    <property type="component" value="Unassembled WGS sequence"/>
</dbReference>
<organism evidence="1 2">
    <name type="scientific">Aureitalea marina</name>
    <dbReference type="NCBI Taxonomy" id="930804"/>
    <lineage>
        <taxon>Bacteria</taxon>
        <taxon>Pseudomonadati</taxon>
        <taxon>Bacteroidota</taxon>
        <taxon>Flavobacteriia</taxon>
        <taxon>Flavobacteriales</taxon>
        <taxon>Flavobacteriaceae</taxon>
        <taxon>Aureitalea</taxon>
    </lineage>
</organism>
<reference evidence="1 2" key="1">
    <citation type="submission" date="2016-11" db="EMBL/GenBank/DDBJ databases">
        <title>Trade-off between light-utilization and light-protection in marine flavobacteria.</title>
        <authorList>
            <person name="Kumagai Y."/>
        </authorList>
    </citation>
    <scope>NUCLEOTIDE SEQUENCE [LARGE SCALE GENOMIC DNA]</scope>
    <source>
        <strain evidence="1 2">NBRC 107741</strain>
    </source>
</reference>
<dbReference type="Gene3D" id="3.10.580.10">
    <property type="entry name" value="CBS-domain"/>
    <property type="match status" value="1"/>
</dbReference>
<dbReference type="SUPFAM" id="SSF54631">
    <property type="entry name" value="CBS-domain pair"/>
    <property type="match status" value="1"/>
</dbReference>
<protein>
    <submittedName>
        <fullName evidence="1">Acetoin utilization protein acuB</fullName>
    </submittedName>
</protein>
<name>A0A2S7KR86_9FLAO</name>